<sequence>MKDDLTSPSVTLLGDVSFGVSHRRCLLRWHFSVTSHSVVLLEATELSLCGSLEIESLLVLSLGGSSPPSFPSVAQIEAFTSNRKIEGTKFIEQRFKQFRSSLHNKSSASMPSVNGEDEATARPIGVKASKAKAKRSVGEEGKNLQDFQQMWELKAKDITAKEKLSQTKLLDKLLAKTEPLSDLEVALKNKLIKNMLYMGSSHTQPEMEPRKRIVCGLSARGIIPLLSEEDRDDDVVPLPQEDTVEVVEISDEEEEDMVELSSEEYMSNMGYLIRVEESEDDIEPEFRRMLERMKEEEKKLREEKFRVLKSGIKLEKGQSSKGDGNKRKRRR</sequence>
<proteinExistence type="predicted"/>
<reference evidence="2" key="1">
    <citation type="submission" date="2019-12" db="EMBL/GenBank/DDBJ databases">
        <title>Genome sequencing and annotation of Brassica cretica.</title>
        <authorList>
            <person name="Studholme D.J."/>
            <person name="Sarris P."/>
        </authorList>
    </citation>
    <scope>NUCLEOTIDE SEQUENCE</scope>
    <source>
        <strain evidence="2">PFS-109/04</strain>
        <tissue evidence="2">Leaf</tissue>
    </source>
</reference>
<dbReference type="Proteomes" id="UP000712600">
    <property type="component" value="Unassembled WGS sequence"/>
</dbReference>
<feature type="region of interest" description="Disordered" evidence="1">
    <location>
        <begin position="311"/>
        <end position="331"/>
    </location>
</feature>
<evidence type="ECO:0000256" key="1">
    <source>
        <dbReference type="SAM" id="MobiDB-lite"/>
    </source>
</evidence>
<evidence type="ECO:0000313" key="2">
    <source>
        <dbReference type="EMBL" id="KAF3603681.1"/>
    </source>
</evidence>
<evidence type="ECO:0000313" key="3">
    <source>
        <dbReference type="Proteomes" id="UP000712600"/>
    </source>
</evidence>
<organism evidence="2 3">
    <name type="scientific">Brassica cretica</name>
    <name type="common">Mustard</name>
    <dbReference type="NCBI Taxonomy" id="69181"/>
    <lineage>
        <taxon>Eukaryota</taxon>
        <taxon>Viridiplantae</taxon>
        <taxon>Streptophyta</taxon>
        <taxon>Embryophyta</taxon>
        <taxon>Tracheophyta</taxon>
        <taxon>Spermatophyta</taxon>
        <taxon>Magnoliopsida</taxon>
        <taxon>eudicotyledons</taxon>
        <taxon>Gunneridae</taxon>
        <taxon>Pentapetalae</taxon>
        <taxon>rosids</taxon>
        <taxon>malvids</taxon>
        <taxon>Brassicales</taxon>
        <taxon>Brassicaceae</taxon>
        <taxon>Brassiceae</taxon>
        <taxon>Brassica</taxon>
    </lineage>
</organism>
<dbReference type="AlphaFoldDB" id="A0A8S9SPS3"/>
<name>A0A8S9SPS3_BRACR</name>
<comment type="caution">
    <text evidence="2">The sequence shown here is derived from an EMBL/GenBank/DDBJ whole genome shotgun (WGS) entry which is preliminary data.</text>
</comment>
<protein>
    <submittedName>
        <fullName evidence="2">Uncharacterized protein</fullName>
    </submittedName>
</protein>
<gene>
    <name evidence="2" type="ORF">F2Q69_00034186</name>
</gene>
<dbReference type="EMBL" id="QGKX02000004">
    <property type="protein sequence ID" value="KAF3603681.1"/>
    <property type="molecule type" value="Genomic_DNA"/>
</dbReference>
<accession>A0A8S9SPS3</accession>